<organism evidence="5 6">
    <name type="scientific">Virgisporangium aurantiacum</name>
    <dbReference type="NCBI Taxonomy" id="175570"/>
    <lineage>
        <taxon>Bacteria</taxon>
        <taxon>Bacillati</taxon>
        <taxon>Actinomycetota</taxon>
        <taxon>Actinomycetes</taxon>
        <taxon>Micromonosporales</taxon>
        <taxon>Micromonosporaceae</taxon>
        <taxon>Virgisporangium</taxon>
    </lineage>
</organism>
<protein>
    <recommendedName>
        <fullName evidence="7">Cell division protein SepF</fullName>
    </recommendedName>
</protein>
<evidence type="ECO:0000313" key="5">
    <source>
        <dbReference type="EMBL" id="GIJ55863.1"/>
    </source>
</evidence>
<dbReference type="PANTHER" id="PTHR35798:SF1">
    <property type="entry name" value="CELL DIVISION PROTEIN SEPF"/>
    <property type="match status" value="1"/>
</dbReference>
<keyword evidence="2" id="KW-0717">Septation</keyword>
<evidence type="ECO:0000256" key="4">
    <source>
        <dbReference type="ARBA" id="ARBA00044936"/>
    </source>
</evidence>
<dbReference type="Gene3D" id="3.30.110.150">
    <property type="entry name" value="SepF-like protein"/>
    <property type="match status" value="1"/>
</dbReference>
<proteinExistence type="predicted"/>
<sequence length="69" mass="7615">MVKTVRPHTYDDVIYIGHYFREGLPVVMDLTALPNPDAQAFVDFAAGLIVGRGGAMERVAPKVFLLRPT</sequence>
<keyword evidence="6" id="KW-1185">Reference proteome</keyword>
<keyword evidence="1" id="KW-0132">Cell division</keyword>
<dbReference type="Proteomes" id="UP000612585">
    <property type="component" value="Unassembled WGS sequence"/>
</dbReference>
<accession>A0A8J3Z3Y4</accession>
<evidence type="ECO:0000256" key="1">
    <source>
        <dbReference type="ARBA" id="ARBA00022618"/>
    </source>
</evidence>
<reference evidence="5" key="1">
    <citation type="submission" date="2021-01" db="EMBL/GenBank/DDBJ databases">
        <title>Whole genome shotgun sequence of Virgisporangium aurantiacum NBRC 16421.</title>
        <authorList>
            <person name="Komaki H."/>
            <person name="Tamura T."/>
        </authorList>
    </citation>
    <scope>NUCLEOTIDE SEQUENCE</scope>
    <source>
        <strain evidence="5">NBRC 16421</strain>
    </source>
</reference>
<dbReference type="AlphaFoldDB" id="A0A8J3Z3Y4"/>
<dbReference type="RefSeq" id="WP_203993271.1">
    <property type="nucleotide sequence ID" value="NZ_BOPG01000022.1"/>
</dbReference>
<evidence type="ECO:0000313" key="6">
    <source>
        <dbReference type="Proteomes" id="UP000612585"/>
    </source>
</evidence>
<gene>
    <name evidence="5" type="ORF">Vau01_033790</name>
</gene>
<evidence type="ECO:0000256" key="3">
    <source>
        <dbReference type="ARBA" id="ARBA00023306"/>
    </source>
</evidence>
<dbReference type="Pfam" id="PF04472">
    <property type="entry name" value="SepF"/>
    <property type="match status" value="1"/>
</dbReference>
<dbReference type="EMBL" id="BOPG01000022">
    <property type="protein sequence ID" value="GIJ55863.1"/>
    <property type="molecule type" value="Genomic_DNA"/>
</dbReference>
<name>A0A8J3Z3Y4_9ACTN</name>
<dbReference type="InterPro" id="IPR007561">
    <property type="entry name" value="Cell_div_SepF/SepF-rel"/>
</dbReference>
<keyword evidence="3" id="KW-0131">Cell cycle</keyword>
<dbReference type="InterPro" id="IPR023052">
    <property type="entry name" value="Cell_div_SepF"/>
</dbReference>
<comment type="caution">
    <text evidence="5">The sequence shown here is derived from an EMBL/GenBank/DDBJ whole genome shotgun (WGS) entry which is preliminary data.</text>
</comment>
<evidence type="ECO:0008006" key="7">
    <source>
        <dbReference type="Google" id="ProtNLM"/>
    </source>
</evidence>
<evidence type="ECO:0000256" key="2">
    <source>
        <dbReference type="ARBA" id="ARBA00023210"/>
    </source>
</evidence>
<comment type="function">
    <text evidence="4">Cell division protein that is part of the divisome complex and is recruited early to the Z-ring. Probably stimulates Z-ring formation, perhaps through the cross-linking of FtsZ protofilaments. Its function overlaps with FtsA.</text>
</comment>
<dbReference type="PANTHER" id="PTHR35798">
    <property type="entry name" value="CELL DIVISION PROTEIN SEPF"/>
    <property type="match status" value="1"/>
</dbReference>
<dbReference type="InterPro" id="IPR038594">
    <property type="entry name" value="SepF-like_sf"/>
</dbReference>
<dbReference type="GO" id="GO:0000917">
    <property type="term" value="P:division septum assembly"/>
    <property type="evidence" value="ECO:0007669"/>
    <property type="project" value="UniProtKB-KW"/>
</dbReference>